<keyword evidence="5" id="KW-1175">Viral attachment to host cell pilus</keyword>
<evidence type="ECO:0000256" key="5">
    <source>
        <dbReference type="ARBA" id="ARBA00023104"/>
    </source>
</evidence>
<keyword evidence="3" id="KW-1161">Viral attachment to host cell</keyword>
<comment type="subcellular location">
    <subcellularLocation>
        <location evidence="1">Virion</location>
    </subcellularLocation>
</comment>
<evidence type="ECO:0000256" key="2">
    <source>
        <dbReference type="ARBA" id="ARBA00022581"/>
    </source>
</evidence>
<dbReference type="GO" id="GO:0039666">
    <property type="term" value="P:virion attachment to host cell pilus"/>
    <property type="evidence" value="ECO:0007669"/>
    <property type="project" value="UniProtKB-KW"/>
</dbReference>
<keyword evidence="4" id="KW-0946">Virion</keyword>
<reference evidence="8" key="1">
    <citation type="submission" date="2019-05" db="EMBL/GenBank/DDBJ databases">
        <title>Metatranscriptomic reconstruction reveals RNA viruses with the potential to shape carbon cycling in soil.</title>
        <authorList>
            <person name="Starr E.P."/>
            <person name="Nuccio E."/>
            <person name="Pett-Ridge J."/>
            <person name="Banfield J.F."/>
            <person name="Firestone M.K."/>
        </authorList>
    </citation>
    <scope>NUCLEOTIDE SEQUENCE</scope>
    <source>
        <strain evidence="8">H2_Rhizo_Litter_8_scaffold_532</strain>
    </source>
</reference>
<keyword evidence="6" id="KW-1160">Virus entry into host cell</keyword>
<evidence type="ECO:0000256" key="3">
    <source>
        <dbReference type="ARBA" id="ARBA00022804"/>
    </source>
</evidence>
<organism evidence="8">
    <name type="scientific">Leviviridae sp</name>
    <dbReference type="NCBI Taxonomy" id="2027243"/>
    <lineage>
        <taxon>Viruses</taxon>
        <taxon>Riboviria</taxon>
        <taxon>Orthornavirae</taxon>
        <taxon>Lenarviricota</taxon>
        <taxon>Leviviricetes</taxon>
        <taxon>Norzivirales</taxon>
        <taxon>Fiersviridae</taxon>
    </lineage>
</organism>
<dbReference type="Pfam" id="PF03863">
    <property type="entry name" value="Phage_mat-A"/>
    <property type="match status" value="1"/>
</dbReference>
<accession>A0A514D9N0</accession>
<keyword evidence="2" id="KW-0945">Host-virus interaction</keyword>
<sequence length="375" mass="42130">MQNINARFPDQFVETIKPPSGSPVTTNIYDSASRVIVRTQSGYSGKMSKSRPLPIHNYSIMCYDVVSHHDHEQRDKSTGYTDSGHGNILTRTLVAPEYIFTPDTSVLDSMLWNSALERLSQKVRGDLDLSIDLAEAHKTAKMFDVVDKVVDYSRTFRRKYGLIKSASNAWLEYVYGVKPLLSSIYGLAEENLRVVVNKVAHHSARASAPYRPSTAAVSSIFGRLVNPIDTSTFKRSVTIGVDLRDPTFDIARFTSLNPLSIAWELTPYSFVVDWFVGVGSYLRNYENYLLYASRFQSGYRTWLLTGECSWNWGRPSPSTVEYTQDNFKGRLRISSIDRAALSTYPAPNFPSFKVQLGSSRLLSAASLLGQVLRGR</sequence>
<protein>
    <recommendedName>
        <fullName evidence="9">Maturation</fullName>
    </recommendedName>
</protein>
<dbReference type="GO" id="GO:0044423">
    <property type="term" value="C:virion component"/>
    <property type="evidence" value="ECO:0007669"/>
    <property type="project" value="UniProtKB-KW"/>
</dbReference>
<evidence type="ECO:0008006" key="9">
    <source>
        <dbReference type="Google" id="ProtNLM"/>
    </source>
</evidence>
<gene>
    <name evidence="8" type="ORF">H2RhizoLitter8532_000003</name>
</gene>
<proteinExistence type="inferred from homology"/>
<name>A0A514D9N0_9VIRU</name>
<dbReference type="InterPro" id="IPR005563">
    <property type="entry name" value="A_protein"/>
</dbReference>
<evidence type="ECO:0000256" key="4">
    <source>
        <dbReference type="ARBA" id="ARBA00022844"/>
    </source>
</evidence>
<evidence type="ECO:0000256" key="1">
    <source>
        <dbReference type="ARBA" id="ARBA00004328"/>
    </source>
</evidence>
<evidence type="ECO:0000256" key="6">
    <source>
        <dbReference type="ARBA" id="ARBA00023296"/>
    </source>
</evidence>
<comment type="similarity">
    <text evidence="7">Belongs to the Leviviricetes maturation protein family.</text>
</comment>
<dbReference type="EMBL" id="MN035425">
    <property type="protein sequence ID" value="QDH90311.1"/>
    <property type="molecule type" value="Genomic_RNA"/>
</dbReference>
<evidence type="ECO:0000256" key="7">
    <source>
        <dbReference type="ARBA" id="ARBA00035110"/>
    </source>
</evidence>
<evidence type="ECO:0000313" key="8">
    <source>
        <dbReference type="EMBL" id="QDH90311.1"/>
    </source>
</evidence>